<sequence length="749" mass="84816">MVHAIASALSEGRNRLHAKKQAATETPPPKPDTTWKKMPALHEYPMQEFDEGLFALSLLKLDLLKDKKPSAPSNGENGKVPEKKGPNGVEKGTMLGTRVALQQMIKLSMKAHSGFFAATQRETIIPRGFSIDKKRELYQWDRNQYPPHCKLIPESENAELSEIFNSFALNNIKGIIARIVPDEMLQELPFMKRVGLAGIHLLQDIDAATFNLANPTPDNAISIKDVEDFNDHHRATYFGAYNEPNIGDREDWYSDEVFAEQQFIGNNPCTIEKAPNDLVSEFIEEARKQKKDRMLAHISRASFDSLYVQDCRYFREAVQFPYPGKKDTTKVPIPELREPRHKDGTGDYSRYGCAPVTLFHLNEDGQLHPLAICIDYKGSMSTSVTIFNQRVFAHDSTAFSSTDWPWRYAKTCAQVGDWIRHEIQSHLVNTHLIEEAVIVSANRSFPLTHPVYGLLSPHWRRTLSVNAAARALLVPEVVVNVVGLSTDQALSFINHSYSTFDWQSSYVPADLAARGFPLDELPVSRKFHNYAYGRGILKMWHILHKFVLSTLTLEYGTDAAVASDPALDLWCAEMTSPDCAGIHNFPKKFTTIAELADAVTMAIHIASPQHSAVNYLQQYYMTFVINKPAALSTPLPQSISNLARYTERDLVSALPLQRPREYLLMSHVPWLLNFKVEEEMSLVTFANTVYQSKYIQYDEKQGERSRIGEELYNDLRAFQGELGRISDEVDADVEYRVLDPYEQANSILI</sequence>
<evidence type="ECO:0000256" key="1">
    <source>
        <dbReference type="ARBA" id="ARBA00021175"/>
    </source>
</evidence>
<dbReference type="GO" id="GO:0046872">
    <property type="term" value="F:metal ion binding"/>
    <property type="evidence" value="ECO:0007669"/>
    <property type="project" value="UniProtKB-KW"/>
</dbReference>
<evidence type="ECO:0000313" key="8">
    <source>
        <dbReference type="Proteomes" id="UP000275078"/>
    </source>
</evidence>
<keyword evidence="8" id="KW-1185">Reference proteome</keyword>
<dbReference type="PANTHER" id="PTHR11771">
    <property type="entry name" value="LIPOXYGENASE"/>
    <property type="match status" value="1"/>
</dbReference>
<evidence type="ECO:0000256" key="3">
    <source>
        <dbReference type="ARBA" id="ARBA00022964"/>
    </source>
</evidence>
<evidence type="ECO:0000256" key="2">
    <source>
        <dbReference type="ARBA" id="ARBA00022723"/>
    </source>
</evidence>
<dbReference type="PROSITE" id="PS51393">
    <property type="entry name" value="LIPOXYGENASE_3"/>
    <property type="match status" value="1"/>
</dbReference>
<gene>
    <name evidence="7" type="ORF">BJ508DRAFT_208115</name>
</gene>
<dbReference type="GO" id="GO:0043651">
    <property type="term" value="P:linoleic acid metabolic process"/>
    <property type="evidence" value="ECO:0007669"/>
    <property type="project" value="UniProtKB-ARBA"/>
</dbReference>
<dbReference type="InterPro" id="IPR013819">
    <property type="entry name" value="LipOase_C"/>
</dbReference>
<evidence type="ECO:0000256" key="4">
    <source>
        <dbReference type="ARBA" id="ARBA00023002"/>
    </source>
</evidence>
<evidence type="ECO:0000259" key="6">
    <source>
        <dbReference type="PROSITE" id="PS51393"/>
    </source>
</evidence>
<dbReference type="GO" id="GO:0050584">
    <property type="term" value="F:linoleate 11-lipoxygenase activity"/>
    <property type="evidence" value="ECO:0007669"/>
    <property type="project" value="UniProtKB-ARBA"/>
</dbReference>
<keyword evidence="4" id="KW-0560">Oxidoreductase</keyword>
<dbReference type="Pfam" id="PF00305">
    <property type="entry name" value="Lipoxygenase"/>
    <property type="match status" value="1"/>
</dbReference>
<feature type="region of interest" description="Disordered" evidence="5">
    <location>
        <begin position="69"/>
        <end position="90"/>
    </location>
</feature>
<keyword evidence="2" id="KW-0479">Metal-binding</keyword>
<dbReference type="AlphaFoldDB" id="A0A3N4IAI0"/>
<dbReference type="SUPFAM" id="SSF48484">
    <property type="entry name" value="Lipoxigenase"/>
    <property type="match status" value="1"/>
</dbReference>
<reference evidence="7 8" key="1">
    <citation type="journal article" date="2018" name="Nat. Ecol. Evol.">
        <title>Pezizomycetes genomes reveal the molecular basis of ectomycorrhizal truffle lifestyle.</title>
        <authorList>
            <person name="Murat C."/>
            <person name="Payen T."/>
            <person name="Noel B."/>
            <person name="Kuo A."/>
            <person name="Morin E."/>
            <person name="Chen J."/>
            <person name="Kohler A."/>
            <person name="Krizsan K."/>
            <person name="Balestrini R."/>
            <person name="Da Silva C."/>
            <person name="Montanini B."/>
            <person name="Hainaut M."/>
            <person name="Levati E."/>
            <person name="Barry K.W."/>
            <person name="Belfiori B."/>
            <person name="Cichocki N."/>
            <person name="Clum A."/>
            <person name="Dockter R.B."/>
            <person name="Fauchery L."/>
            <person name="Guy J."/>
            <person name="Iotti M."/>
            <person name="Le Tacon F."/>
            <person name="Lindquist E.A."/>
            <person name="Lipzen A."/>
            <person name="Malagnac F."/>
            <person name="Mello A."/>
            <person name="Molinier V."/>
            <person name="Miyauchi S."/>
            <person name="Poulain J."/>
            <person name="Riccioni C."/>
            <person name="Rubini A."/>
            <person name="Sitrit Y."/>
            <person name="Splivallo R."/>
            <person name="Traeger S."/>
            <person name="Wang M."/>
            <person name="Zifcakova L."/>
            <person name="Wipf D."/>
            <person name="Zambonelli A."/>
            <person name="Paolocci F."/>
            <person name="Nowrousian M."/>
            <person name="Ottonello S."/>
            <person name="Baldrian P."/>
            <person name="Spatafora J.W."/>
            <person name="Henrissat B."/>
            <person name="Nagy L.G."/>
            <person name="Aury J.M."/>
            <person name="Wincker P."/>
            <person name="Grigoriev I.V."/>
            <person name="Bonfante P."/>
            <person name="Martin F.M."/>
        </authorList>
    </citation>
    <scope>NUCLEOTIDE SEQUENCE [LARGE SCALE GENOMIC DNA]</scope>
    <source>
        <strain evidence="7 8">RN42</strain>
    </source>
</reference>
<dbReference type="OrthoDB" id="407298at2759"/>
<protein>
    <recommendedName>
        <fullName evidence="1">Manganese lipoxygenase</fullName>
    </recommendedName>
</protein>
<dbReference type="STRING" id="1160509.A0A3N4IAI0"/>
<keyword evidence="3" id="KW-0223">Dioxygenase</keyword>
<dbReference type="Gene3D" id="3.10.450.60">
    <property type="match status" value="1"/>
</dbReference>
<dbReference type="Gene3D" id="1.20.245.10">
    <property type="entry name" value="Lipoxygenase-1, Domain 5"/>
    <property type="match status" value="1"/>
</dbReference>
<evidence type="ECO:0000256" key="5">
    <source>
        <dbReference type="SAM" id="MobiDB-lite"/>
    </source>
</evidence>
<dbReference type="InterPro" id="IPR000907">
    <property type="entry name" value="LipOase"/>
</dbReference>
<feature type="region of interest" description="Disordered" evidence="5">
    <location>
        <begin position="1"/>
        <end position="36"/>
    </location>
</feature>
<feature type="domain" description="Lipoxygenase" evidence="6">
    <location>
        <begin position="349"/>
        <end position="749"/>
    </location>
</feature>
<dbReference type="GO" id="GO:0034440">
    <property type="term" value="P:lipid oxidation"/>
    <property type="evidence" value="ECO:0007669"/>
    <property type="project" value="InterPro"/>
</dbReference>
<dbReference type="EMBL" id="ML119671">
    <property type="protein sequence ID" value="RPA82477.1"/>
    <property type="molecule type" value="Genomic_DNA"/>
</dbReference>
<dbReference type="Proteomes" id="UP000275078">
    <property type="component" value="Unassembled WGS sequence"/>
</dbReference>
<accession>A0A3N4IAI0</accession>
<name>A0A3N4IAI0_ASCIM</name>
<organism evidence="7 8">
    <name type="scientific">Ascobolus immersus RN42</name>
    <dbReference type="NCBI Taxonomy" id="1160509"/>
    <lineage>
        <taxon>Eukaryota</taxon>
        <taxon>Fungi</taxon>
        <taxon>Dikarya</taxon>
        <taxon>Ascomycota</taxon>
        <taxon>Pezizomycotina</taxon>
        <taxon>Pezizomycetes</taxon>
        <taxon>Pezizales</taxon>
        <taxon>Ascobolaceae</taxon>
        <taxon>Ascobolus</taxon>
    </lineage>
</organism>
<dbReference type="PRINTS" id="PR00087">
    <property type="entry name" value="LIPOXYGENASE"/>
</dbReference>
<proteinExistence type="predicted"/>
<evidence type="ECO:0000313" key="7">
    <source>
        <dbReference type="EMBL" id="RPA82477.1"/>
    </source>
</evidence>
<dbReference type="InterPro" id="IPR036226">
    <property type="entry name" value="LipOase_C_sf"/>
</dbReference>